<organism evidence="2 3">
    <name type="scientific">Dreissena polymorpha</name>
    <name type="common">Zebra mussel</name>
    <name type="synonym">Mytilus polymorpha</name>
    <dbReference type="NCBI Taxonomy" id="45954"/>
    <lineage>
        <taxon>Eukaryota</taxon>
        <taxon>Metazoa</taxon>
        <taxon>Spiralia</taxon>
        <taxon>Lophotrochozoa</taxon>
        <taxon>Mollusca</taxon>
        <taxon>Bivalvia</taxon>
        <taxon>Autobranchia</taxon>
        <taxon>Heteroconchia</taxon>
        <taxon>Euheterodonta</taxon>
        <taxon>Imparidentia</taxon>
        <taxon>Neoheterodontei</taxon>
        <taxon>Myida</taxon>
        <taxon>Dreissenoidea</taxon>
        <taxon>Dreissenidae</taxon>
        <taxon>Dreissena</taxon>
    </lineage>
</organism>
<dbReference type="EMBL" id="JAIWYP010000009">
    <property type="protein sequence ID" value="KAH3768363.1"/>
    <property type="molecule type" value="Genomic_DNA"/>
</dbReference>
<reference evidence="2" key="2">
    <citation type="submission" date="2020-11" db="EMBL/GenBank/DDBJ databases">
        <authorList>
            <person name="McCartney M.A."/>
            <person name="Auch B."/>
            <person name="Kono T."/>
            <person name="Mallez S."/>
            <person name="Becker A."/>
            <person name="Gohl D.M."/>
            <person name="Silverstein K.A.T."/>
            <person name="Koren S."/>
            <person name="Bechman K.B."/>
            <person name="Herman A."/>
            <person name="Abrahante J.E."/>
            <person name="Garbe J."/>
        </authorList>
    </citation>
    <scope>NUCLEOTIDE SEQUENCE</scope>
    <source>
        <strain evidence="2">Duluth1</strain>
        <tissue evidence="2">Whole animal</tissue>
    </source>
</reference>
<evidence type="ECO:0000256" key="1">
    <source>
        <dbReference type="SAM" id="MobiDB-lite"/>
    </source>
</evidence>
<reference evidence="2" key="1">
    <citation type="journal article" date="2019" name="bioRxiv">
        <title>The Genome of the Zebra Mussel, Dreissena polymorpha: A Resource for Invasive Species Research.</title>
        <authorList>
            <person name="McCartney M.A."/>
            <person name="Auch B."/>
            <person name="Kono T."/>
            <person name="Mallez S."/>
            <person name="Zhang Y."/>
            <person name="Obille A."/>
            <person name="Becker A."/>
            <person name="Abrahante J.E."/>
            <person name="Garbe J."/>
            <person name="Badalamenti J.P."/>
            <person name="Herman A."/>
            <person name="Mangelson H."/>
            <person name="Liachko I."/>
            <person name="Sullivan S."/>
            <person name="Sone E.D."/>
            <person name="Koren S."/>
            <person name="Silverstein K.A.T."/>
            <person name="Beckman K.B."/>
            <person name="Gohl D.M."/>
        </authorList>
    </citation>
    <scope>NUCLEOTIDE SEQUENCE</scope>
    <source>
        <strain evidence="2">Duluth1</strain>
        <tissue evidence="2">Whole animal</tissue>
    </source>
</reference>
<feature type="region of interest" description="Disordered" evidence="1">
    <location>
        <begin position="1"/>
        <end position="32"/>
    </location>
</feature>
<comment type="caution">
    <text evidence="2">The sequence shown here is derived from an EMBL/GenBank/DDBJ whole genome shotgun (WGS) entry which is preliminary data.</text>
</comment>
<accession>A0A9D4IDR5</accession>
<keyword evidence="3" id="KW-1185">Reference proteome</keyword>
<evidence type="ECO:0000313" key="2">
    <source>
        <dbReference type="EMBL" id="KAH3768363.1"/>
    </source>
</evidence>
<gene>
    <name evidence="2" type="ORF">DPMN_169575</name>
</gene>
<proteinExistence type="predicted"/>
<name>A0A9D4IDR5_DREPO</name>
<evidence type="ECO:0000313" key="3">
    <source>
        <dbReference type="Proteomes" id="UP000828390"/>
    </source>
</evidence>
<dbReference type="AlphaFoldDB" id="A0A9D4IDR5"/>
<dbReference type="Proteomes" id="UP000828390">
    <property type="component" value="Unassembled WGS sequence"/>
</dbReference>
<sequence>MVSIKERLTQIPGSAPVFPPEPDKCPTAPSSLSATWTSLSTVDQHTAPGRDSILTA</sequence>
<protein>
    <submittedName>
        <fullName evidence="2">Uncharacterized protein</fullName>
    </submittedName>
</protein>